<dbReference type="InterPro" id="IPR051274">
    <property type="entry name" value="3-5_Exoribonuclease"/>
</dbReference>
<dbReference type="SMART" id="SM00479">
    <property type="entry name" value="EXOIII"/>
    <property type="match status" value="1"/>
</dbReference>
<dbReference type="InterPro" id="IPR047201">
    <property type="entry name" value="ERI-1_3'hExo-like"/>
</dbReference>
<dbReference type="SUPFAM" id="SSF53098">
    <property type="entry name" value="Ribonuclease H-like"/>
    <property type="match status" value="1"/>
</dbReference>
<dbReference type="Gene3D" id="3.30.420.10">
    <property type="entry name" value="Ribonuclease H-like superfamily/Ribonuclease H"/>
    <property type="match status" value="1"/>
</dbReference>
<name>A0A1M4VCQ7_9CLOT</name>
<gene>
    <name evidence="5" type="ORF">SAMN05443638_10763</name>
</gene>
<evidence type="ECO:0000256" key="1">
    <source>
        <dbReference type="ARBA" id="ARBA00022722"/>
    </source>
</evidence>
<keyword evidence="1" id="KW-0540">Nuclease</keyword>
<evidence type="ECO:0000313" key="6">
    <source>
        <dbReference type="Proteomes" id="UP000184035"/>
    </source>
</evidence>
<dbReference type="InterPro" id="IPR012337">
    <property type="entry name" value="RNaseH-like_sf"/>
</dbReference>
<dbReference type="GO" id="GO:0003676">
    <property type="term" value="F:nucleic acid binding"/>
    <property type="evidence" value="ECO:0007669"/>
    <property type="project" value="InterPro"/>
</dbReference>
<organism evidence="5 6">
    <name type="scientific">Clostridium fallax</name>
    <dbReference type="NCBI Taxonomy" id="1533"/>
    <lineage>
        <taxon>Bacteria</taxon>
        <taxon>Bacillati</taxon>
        <taxon>Bacillota</taxon>
        <taxon>Clostridia</taxon>
        <taxon>Eubacteriales</taxon>
        <taxon>Clostridiaceae</taxon>
        <taxon>Clostridium</taxon>
    </lineage>
</organism>
<dbReference type="STRING" id="1533.SAMN05443638_10763"/>
<dbReference type="RefSeq" id="WP_072894406.1">
    <property type="nucleotide sequence ID" value="NZ_FQVM01000007.1"/>
</dbReference>
<dbReference type="InterPro" id="IPR013520">
    <property type="entry name" value="Ribonucl_H"/>
</dbReference>
<dbReference type="InterPro" id="IPR036397">
    <property type="entry name" value="RNaseH_sf"/>
</dbReference>
<evidence type="ECO:0000256" key="3">
    <source>
        <dbReference type="ARBA" id="ARBA00022839"/>
    </source>
</evidence>
<accession>A0A1M4VCQ7</accession>
<dbReference type="PANTHER" id="PTHR23044">
    <property type="entry name" value="3'-5' EXONUCLEASE ERI1-RELATED"/>
    <property type="match status" value="1"/>
</dbReference>
<dbReference type="CDD" id="cd06133">
    <property type="entry name" value="ERI-1_3'hExo_like"/>
    <property type="match status" value="1"/>
</dbReference>
<dbReference type="EMBL" id="FQVM01000007">
    <property type="protein sequence ID" value="SHE66610.1"/>
    <property type="molecule type" value="Genomic_DNA"/>
</dbReference>
<dbReference type="Proteomes" id="UP000184035">
    <property type="component" value="Unassembled WGS sequence"/>
</dbReference>
<reference evidence="5 6" key="1">
    <citation type="submission" date="2016-11" db="EMBL/GenBank/DDBJ databases">
        <authorList>
            <person name="Jaros S."/>
            <person name="Januszkiewicz K."/>
            <person name="Wedrychowicz H."/>
        </authorList>
    </citation>
    <scope>NUCLEOTIDE SEQUENCE [LARGE SCALE GENOMIC DNA]</scope>
    <source>
        <strain evidence="5 6">DSM 2631</strain>
    </source>
</reference>
<keyword evidence="2" id="KW-0378">Hydrolase</keyword>
<evidence type="ECO:0000313" key="5">
    <source>
        <dbReference type="EMBL" id="SHE66610.1"/>
    </source>
</evidence>
<dbReference type="PANTHER" id="PTHR23044:SF61">
    <property type="entry name" value="3'-5' EXORIBONUCLEASE 1-RELATED"/>
    <property type="match status" value="1"/>
</dbReference>
<dbReference type="OrthoDB" id="159416at2"/>
<evidence type="ECO:0000256" key="2">
    <source>
        <dbReference type="ARBA" id="ARBA00022801"/>
    </source>
</evidence>
<dbReference type="AlphaFoldDB" id="A0A1M4VCQ7"/>
<dbReference type="Pfam" id="PF00929">
    <property type="entry name" value="RNase_T"/>
    <property type="match status" value="1"/>
</dbReference>
<keyword evidence="3 5" id="KW-0269">Exonuclease</keyword>
<proteinExistence type="predicted"/>
<protein>
    <submittedName>
        <fullName evidence="5">Exonuclease</fullName>
    </submittedName>
</protein>
<sequence length="299" mass="35264">MTYVIIDLEFNNMKNITKYYPKFYEEHMELEKPELDNEIIEIGAIKLDKFMRNIGEFKRYITPKVLKILNPNIIDITGIEEKDLKKGIDFCDGIEELKNFVGEDSIICSWAKDDITEIIKNANYHKYKNLSWIKEYIDIQEYATKILAHKNSLSLKHALEELKIKIDTRKLHDALNDAIYTGEVFKRLYNNKMIKNHIVKDIYNMPAIKINNLKSVKLNLNNIDFTCPRCRNTFEIDQPFKAFSWRFLTVGTCPKCKCKLLNEIVIKKTLTGEEVYSQSKTILNDIEYMNYLYKLEKAN</sequence>
<dbReference type="GO" id="GO:0000175">
    <property type="term" value="F:3'-5'-RNA exonuclease activity"/>
    <property type="evidence" value="ECO:0007669"/>
    <property type="project" value="InterPro"/>
</dbReference>
<feature type="domain" description="Exonuclease" evidence="4">
    <location>
        <begin position="2"/>
        <end position="194"/>
    </location>
</feature>
<evidence type="ECO:0000259" key="4">
    <source>
        <dbReference type="SMART" id="SM00479"/>
    </source>
</evidence>
<keyword evidence="6" id="KW-1185">Reference proteome</keyword>